<dbReference type="Proteomes" id="UP000515808">
    <property type="component" value="Chromosome"/>
</dbReference>
<comment type="similarity">
    <text evidence="1">Belongs to the SCO1/2 family.</text>
</comment>
<dbReference type="EMBL" id="CP060695">
    <property type="protein sequence ID" value="QNM85386.1"/>
    <property type="molecule type" value="Genomic_DNA"/>
</dbReference>
<accession>A0A7G9L9T7</accession>
<evidence type="ECO:0000313" key="7">
    <source>
        <dbReference type="EMBL" id="QNM85386.1"/>
    </source>
</evidence>
<dbReference type="PROSITE" id="PS51352">
    <property type="entry name" value="THIOREDOXIN_2"/>
    <property type="match status" value="1"/>
</dbReference>
<dbReference type="InterPro" id="IPR013766">
    <property type="entry name" value="Thioredoxin_domain"/>
</dbReference>
<feature type="binding site" evidence="3">
    <location>
        <position position="95"/>
    </location>
    <ligand>
        <name>Cu cation</name>
        <dbReference type="ChEBI" id="CHEBI:23378"/>
    </ligand>
</feature>
<name>A0A7G9L9T7_9FLAO</name>
<dbReference type="InterPro" id="IPR036249">
    <property type="entry name" value="Thioredoxin-like_sf"/>
</dbReference>
<dbReference type="SUPFAM" id="SSF52833">
    <property type="entry name" value="Thioredoxin-like"/>
    <property type="match status" value="1"/>
</dbReference>
<evidence type="ECO:0000256" key="4">
    <source>
        <dbReference type="PIRSR" id="PIRSR603782-2"/>
    </source>
</evidence>
<evidence type="ECO:0000313" key="8">
    <source>
        <dbReference type="Proteomes" id="UP000515808"/>
    </source>
</evidence>
<dbReference type="RefSeq" id="WP_187482297.1">
    <property type="nucleotide sequence ID" value="NZ_CP060695.1"/>
</dbReference>
<keyword evidence="3" id="KW-0479">Metal-binding</keyword>
<keyword evidence="5" id="KW-0812">Transmembrane</keyword>
<dbReference type="GO" id="GO:0046872">
    <property type="term" value="F:metal ion binding"/>
    <property type="evidence" value="ECO:0007669"/>
    <property type="project" value="UniProtKB-KW"/>
</dbReference>
<keyword evidence="8" id="KW-1185">Reference proteome</keyword>
<evidence type="ECO:0000256" key="3">
    <source>
        <dbReference type="PIRSR" id="PIRSR603782-1"/>
    </source>
</evidence>
<dbReference type="InterPro" id="IPR003782">
    <property type="entry name" value="SCO1/SenC"/>
</dbReference>
<evidence type="ECO:0000256" key="1">
    <source>
        <dbReference type="ARBA" id="ARBA00010996"/>
    </source>
</evidence>
<feature type="disulfide bond" description="Redox-active" evidence="4">
    <location>
        <begin position="95"/>
        <end position="99"/>
    </location>
</feature>
<dbReference type="CDD" id="cd02968">
    <property type="entry name" value="SCO"/>
    <property type="match status" value="1"/>
</dbReference>
<keyword evidence="5" id="KW-0472">Membrane</keyword>
<proteinExistence type="inferred from homology"/>
<feature type="binding site" evidence="3">
    <location>
        <position position="184"/>
    </location>
    <ligand>
        <name>Cu cation</name>
        <dbReference type="ChEBI" id="CHEBI:23378"/>
    </ligand>
</feature>
<sequence>MDFKFFKKSLPTLIFLVVFSAVAIPVFYHLLKVDKKLKIYNPVDVNPRLVDESILHVTKNHRIADFELTNQNGEIITNNNYKNKIYIADFFFTRCQTICIAMAYNMSELQDFYKNDNNIMFLSHSVTPVIDSVSVLKEYADRKGVIDGKWNVTTGSKKHIYELARKSYFAVLDEGNGDENDFIHTEQFVLVDKERRIRGYYDGTEKEDMEKLKKDITLLKEEYASK</sequence>
<dbReference type="PANTHER" id="PTHR12151:SF25">
    <property type="entry name" value="LINALOOL DEHYDRATASE_ISOMERASE DOMAIN-CONTAINING PROTEIN"/>
    <property type="match status" value="1"/>
</dbReference>
<keyword evidence="2 3" id="KW-0186">Copper</keyword>
<organism evidence="7 8">
    <name type="scientific">Polaribacter pectinis</name>
    <dbReference type="NCBI Taxonomy" id="2738844"/>
    <lineage>
        <taxon>Bacteria</taxon>
        <taxon>Pseudomonadati</taxon>
        <taxon>Bacteroidota</taxon>
        <taxon>Flavobacteriia</taxon>
        <taxon>Flavobacteriales</taxon>
        <taxon>Flavobacteriaceae</taxon>
    </lineage>
</organism>
<evidence type="ECO:0000259" key="6">
    <source>
        <dbReference type="PROSITE" id="PS51352"/>
    </source>
</evidence>
<feature type="binding site" evidence="3">
    <location>
        <position position="99"/>
    </location>
    <ligand>
        <name>Cu cation</name>
        <dbReference type="ChEBI" id="CHEBI:23378"/>
    </ligand>
</feature>
<dbReference type="Pfam" id="PF02630">
    <property type="entry name" value="SCO1-SenC"/>
    <property type="match status" value="1"/>
</dbReference>
<reference evidence="7 8" key="1">
    <citation type="submission" date="2020-08" db="EMBL/GenBank/DDBJ databases">
        <title>Polaribacter sp. L12M9 isolated from gut of the Korean scallop.</title>
        <authorList>
            <person name="Jeong Y.S."/>
        </authorList>
    </citation>
    <scope>NUCLEOTIDE SEQUENCE [LARGE SCALE GENOMIC DNA]</scope>
    <source>
        <strain evidence="7 8">L12M9</strain>
    </source>
</reference>
<keyword evidence="5" id="KW-1133">Transmembrane helix</keyword>
<evidence type="ECO:0000256" key="2">
    <source>
        <dbReference type="ARBA" id="ARBA00023008"/>
    </source>
</evidence>
<protein>
    <submittedName>
        <fullName evidence="7">SCO family protein</fullName>
    </submittedName>
</protein>
<dbReference type="KEGG" id="ppec:H9W90_14540"/>
<dbReference type="PANTHER" id="PTHR12151">
    <property type="entry name" value="ELECTRON TRANSPORT PROTIN SCO1/SENC FAMILY MEMBER"/>
    <property type="match status" value="1"/>
</dbReference>
<feature type="domain" description="Thioredoxin" evidence="6">
    <location>
        <begin position="57"/>
        <end position="221"/>
    </location>
</feature>
<feature type="transmembrane region" description="Helical" evidence="5">
    <location>
        <begin position="12"/>
        <end position="31"/>
    </location>
</feature>
<dbReference type="Gene3D" id="3.40.30.10">
    <property type="entry name" value="Glutaredoxin"/>
    <property type="match status" value="1"/>
</dbReference>
<dbReference type="AlphaFoldDB" id="A0A7G9L9T7"/>
<gene>
    <name evidence="7" type="ORF">H9W90_14540</name>
</gene>
<keyword evidence="4" id="KW-1015">Disulfide bond</keyword>
<evidence type="ECO:0000256" key="5">
    <source>
        <dbReference type="SAM" id="Phobius"/>
    </source>
</evidence>